<reference evidence="3 4" key="1">
    <citation type="submission" date="2019-09" db="EMBL/GenBank/DDBJ databases">
        <title>Pimelobacter sp. isolated from Paulinella.</title>
        <authorList>
            <person name="Jeong S.E."/>
        </authorList>
    </citation>
    <scope>NUCLEOTIDE SEQUENCE [LARGE SCALE GENOMIC DNA]</scope>
    <source>
        <strain evidence="3 4">Pch-N</strain>
    </source>
</reference>
<evidence type="ECO:0000256" key="1">
    <source>
        <dbReference type="SAM" id="MobiDB-lite"/>
    </source>
</evidence>
<sequence length="250" mass="27011">MTTAPWRRPAPTSPGCGRSRSREREAQSGAVLLREVTGSIADFHARPVPDDLAEAEVWSFRPDHPALVLGSAQDHTVADAAATAAAGIAVVRRRSGGGAVHVDPARSVWLDVVVPRGDPRWSDDVRASAYWLGEVWQRALVTLGLDAELYRGGLEQTPWGRLVCFAALGPGEVLVGGRKAVGISQRRTRAGARFQCIAYDRWDPYDVLDLVTMTDDDRRRAGADLVDRATGVGPRLEELRTAVESALQAA</sequence>
<evidence type="ECO:0000259" key="2">
    <source>
        <dbReference type="PROSITE" id="PS51733"/>
    </source>
</evidence>
<protein>
    <recommendedName>
        <fullName evidence="2">BPL/LPL catalytic domain-containing protein</fullName>
    </recommendedName>
</protein>
<dbReference type="SUPFAM" id="SSF55681">
    <property type="entry name" value="Class II aaRS and biotin synthetases"/>
    <property type="match status" value="1"/>
</dbReference>
<proteinExistence type="predicted"/>
<evidence type="ECO:0000313" key="3">
    <source>
        <dbReference type="EMBL" id="KAB2807814.1"/>
    </source>
</evidence>
<evidence type="ECO:0000313" key="4">
    <source>
        <dbReference type="Proteomes" id="UP000449906"/>
    </source>
</evidence>
<dbReference type="PROSITE" id="PS51733">
    <property type="entry name" value="BPL_LPL_CATALYTIC"/>
    <property type="match status" value="1"/>
</dbReference>
<dbReference type="Gene3D" id="3.30.930.10">
    <property type="entry name" value="Bira Bifunctional Protein, Domain 2"/>
    <property type="match status" value="1"/>
</dbReference>
<feature type="domain" description="BPL/LPL catalytic" evidence="2">
    <location>
        <begin position="51"/>
        <end position="250"/>
    </location>
</feature>
<dbReference type="InterPro" id="IPR045864">
    <property type="entry name" value="aa-tRNA-synth_II/BPL/LPL"/>
</dbReference>
<accession>A0A7J5DSE4</accession>
<dbReference type="InterPro" id="IPR004143">
    <property type="entry name" value="BPL_LPL_catalytic"/>
</dbReference>
<dbReference type="Pfam" id="PF21948">
    <property type="entry name" value="LplA-B_cat"/>
    <property type="match status" value="1"/>
</dbReference>
<dbReference type="InterPro" id="IPR050664">
    <property type="entry name" value="Octanoyltrans_LipM/LipL"/>
</dbReference>
<dbReference type="PANTHER" id="PTHR43679:SF2">
    <property type="entry name" value="OCTANOYL-[GCVH]:PROTEIN N-OCTANOYLTRANSFERASE"/>
    <property type="match status" value="1"/>
</dbReference>
<gene>
    <name evidence="3" type="ORF">F9L07_24305</name>
</gene>
<organism evidence="3 4">
    <name type="scientific">Nocardioides simplex</name>
    <name type="common">Arthrobacter simplex</name>
    <dbReference type="NCBI Taxonomy" id="2045"/>
    <lineage>
        <taxon>Bacteria</taxon>
        <taxon>Bacillati</taxon>
        <taxon>Actinomycetota</taxon>
        <taxon>Actinomycetes</taxon>
        <taxon>Propionibacteriales</taxon>
        <taxon>Nocardioidaceae</taxon>
        <taxon>Pimelobacter</taxon>
    </lineage>
</organism>
<dbReference type="AlphaFoldDB" id="A0A7J5DSE4"/>
<dbReference type="EMBL" id="WBVM01000004">
    <property type="protein sequence ID" value="KAB2807814.1"/>
    <property type="molecule type" value="Genomic_DNA"/>
</dbReference>
<feature type="region of interest" description="Disordered" evidence="1">
    <location>
        <begin position="1"/>
        <end position="26"/>
    </location>
</feature>
<dbReference type="Proteomes" id="UP000449906">
    <property type="component" value="Unassembled WGS sequence"/>
</dbReference>
<name>A0A7J5DSE4_NOCSI</name>
<comment type="caution">
    <text evidence="3">The sequence shown here is derived from an EMBL/GenBank/DDBJ whole genome shotgun (WGS) entry which is preliminary data.</text>
</comment>
<dbReference type="PANTHER" id="PTHR43679">
    <property type="entry name" value="OCTANOYLTRANSFERASE LIPM-RELATED"/>
    <property type="match status" value="1"/>
</dbReference>